<dbReference type="AlphaFoldDB" id="A0A0T9EZ74"/>
<gene>
    <name evidence="2" type="ORF">ERS007703_04963</name>
</gene>
<dbReference type="Proteomes" id="UP000038802">
    <property type="component" value="Unassembled WGS sequence"/>
</dbReference>
<dbReference type="EMBL" id="CSAE01001045">
    <property type="protein sequence ID" value="COX24439.1"/>
    <property type="molecule type" value="Genomic_DNA"/>
</dbReference>
<evidence type="ECO:0000313" key="2">
    <source>
        <dbReference type="EMBL" id="COX24439.1"/>
    </source>
</evidence>
<proteinExistence type="predicted"/>
<protein>
    <submittedName>
        <fullName evidence="2">Uncharacterized protein</fullName>
    </submittedName>
</protein>
<accession>A0A0T9EZ74</accession>
<evidence type="ECO:0000256" key="1">
    <source>
        <dbReference type="SAM" id="MobiDB-lite"/>
    </source>
</evidence>
<feature type="compositionally biased region" description="Basic and acidic residues" evidence="1">
    <location>
        <begin position="74"/>
        <end position="83"/>
    </location>
</feature>
<evidence type="ECO:0000313" key="3">
    <source>
        <dbReference type="Proteomes" id="UP000038802"/>
    </source>
</evidence>
<name>A0A0T9EZ74_MYCTX</name>
<feature type="region of interest" description="Disordered" evidence="1">
    <location>
        <begin position="73"/>
        <end position="96"/>
    </location>
</feature>
<sequence length="96" mass="10555">MGRSAQPAIQPIAPQVVLAGQRVDAPRTGFHHQHQPVPADRRKSVQLPVDVPHHHDRLPCDGHGDVVTGLGDLVDMRDKHPGPVEDPFPLQLPQLR</sequence>
<reference evidence="3" key="1">
    <citation type="submission" date="2015-03" db="EMBL/GenBank/DDBJ databases">
        <authorList>
            <consortium name="Pathogen Informatics"/>
        </authorList>
    </citation>
    <scope>NUCLEOTIDE SEQUENCE [LARGE SCALE GENOMIC DNA]</scope>
    <source>
        <strain evidence="3">K00500041</strain>
    </source>
</reference>
<organism evidence="2 3">
    <name type="scientific">Mycobacterium tuberculosis</name>
    <dbReference type="NCBI Taxonomy" id="1773"/>
    <lineage>
        <taxon>Bacteria</taxon>
        <taxon>Bacillati</taxon>
        <taxon>Actinomycetota</taxon>
        <taxon>Actinomycetes</taxon>
        <taxon>Mycobacteriales</taxon>
        <taxon>Mycobacteriaceae</taxon>
        <taxon>Mycobacterium</taxon>
        <taxon>Mycobacterium tuberculosis complex</taxon>
    </lineage>
</organism>